<feature type="repeat" description="ANK" evidence="3">
    <location>
        <begin position="271"/>
        <end position="303"/>
    </location>
</feature>
<dbReference type="InterPro" id="IPR036770">
    <property type="entry name" value="Ankyrin_rpt-contain_sf"/>
</dbReference>
<evidence type="ECO:0000256" key="1">
    <source>
        <dbReference type="ARBA" id="ARBA00022737"/>
    </source>
</evidence>
<reference evidence="4" key="1">
    <citation type="submission" date="2021-07" db="EMBL/GenBank/DDBJ databases">
        <authorList>
            <person name="Durling M."/>
        </authorList>
    </citation>
    <scope>NUCLEOTIDE SEQUENCE</scope>
</reference>
<keyword evidence="2 3" id="KW-0040">ANK repeat</keyword>
<dbReference type="PROSITE" id="PS50088">
    <property type="entry name" value="ANK_REPEAT"/>
    <property type="match status" value="2"/>
</dbReference>
<dbReference type="PANTHER" id="PTHR24180:SF45">
    <property type="entry name" value="POLY [ADP-RIBOSE] POLYMERASE TANKYRASE"/>
    <property type="match status" value="1"/>
</dbReference>
<accession>A0A9N9M0X2</accession>
<dbReference type="PROSITE" id="PS50297">
    <property type="entry name" value="ANK_REP_REGION"/>
    <property type="match status" value="1"/>
</dbReference>
<dbReference type="SUPFAM" id="SSF48403">
    <property type="entry name" value="Ankyrin repeat"/>
    <property type="match status" value="1"/>
</dbReference>
<evidence type="ECO:0000313" key="5">
    <source>
        <dbReference type="Proteomes" id="UP000701801"/>
    </source>
</evidence>
<proteinExistence type="predicted"/>
<sequence length="643" mass="73832">MEAASSGIAVASITIHLADSIKTLLDFWDSVQNAPTKVHTVLEDLDLLTSVLEDIHRVQVQCGADPNTTRLLHNCKEKMKPLFELLNELQTGFGSGKKRVVKWTAIKAAFREDKIRAMEISITDTKLTLLLARQCLQETRQHAFYKKLEMQMSEISQKRAYSSLSCTLDIHALGEDQNRAVNSIAEKFASSLQNPILRSAVKVLYSETIAELKKPEPVLSAASRMDKITPKTINIIPEESLAFEFSGTGNLEGIKSLFTKNAATVWDTDYLGFTLLHVAARNCHLEMCKFLIEQGADTEIGSLHKQRTPLNMACMNFSSTSFIRFSEDKIAILNLFISQLEFFDSDSIGWKCLEDICHHGGMNDQKLTKHAEYLVHSFSEEIRSTLRPGYLAYPLACLLGTIGNRGPRLIQLFLEVSGNNFDIINELLNDDGYAPLHILIRYHNGDAWNISSLKLIYEKGADLHLLSNRDESYTQETFNLTPYLLGQDEARQSPTFLALQKSTSFWHWRNFIVNILHLRIEEFVSMEIRTTTTPNHGWTEKSLLKLFQYEFEYDFETYDFAWKTCGCLGRLLLTGVQCNNSYEERSWVRQLDRLKRDEEPDLFKFPNYDDIEPPLCRRCWEQYEKDKREEEAEEVLPKWHSFL</sequence>
<evidence type="ECO:0000313" key="4">
    <source>
        <dbReference type="EMBL" id="CAG8983322.1"/>
    </source>
</evidence>
<evidence type="ECO:0000256" key="2">
    <source>
        <dbReference type="ARBA" id="ARBA00023043"/>
    </source>
</evidence>
<dbReference type="Proteomes" id="UP000701801">
    <property type="component" value="Unassembled WGS sequence"/>
</dbReference>
<protein>
    <recommendedName>
        <fullName evidence="6">Fungal N-terminal domain-containing protein</fullName>
    </recommendedName>
</protein>
<dbReference type="InterPro" id="IPR002110">
    <property type="entry name" value="Ankyrin_rpt"/>
</dbReference>
<dbReference type="Pfam" id="PF12796">
    <property type="entry name" value="Ank_2"/>
    <property type="match status" value="1"/>
</dbReference>
<keyword evidence="1" id="KW-0677">Repeat</keyword>
<dbReference type="EMBL" id="CAJVRM010000724">
    <property type="protein sequence ID" value="CAG8983322.1"/>
    <property type="molecule type" value="Genomic_DNA"/>
</dbReference>
<dbReference type="PANTHER" id="PTHR24180">
    <property type="entry name" value="CYCLIN-DEPENDENT KINASE INHIBITOR 2C-RELATED"/>
    <property type="match status" value="1"/>
</dbReference>
<name>A0A9N9M0X2_9HELO</name>
<dbReference type="Gene3D" id="1.25.40.20">
    <property type="entry name" value="Ankyrin repeat-containing domain"/>
    <property type="match status" value="1"/>
</dbReference>
<dbReference type="OrthoDB" id="3200163at2759"/>
<keyword evidence="5" id="KW-1185">Reference proteome</keyword>
<evidence type="ECO:0008006" key="6">
    <source>
        <dbReference type="Google" id="ProtNLM"/>
    </source>
</evidence>
<gene>
    <name evidence="4" type="ORF">HYALB_00007450</name>
</gene>
<dbReference type="AlphaFoldDB" id="A0A9N9M0X2"/>
<feature type="repeat" description="ANK" evidence="3">
    <location>
        <begin position="431"/>
        <end position="468"/>
    </location>
</feature>
<organism evidence="4 5">
    <name type="scientific">Hymenoscyphus albidus</name>
    <dbReference type="NCBI Taxonomy" id="595503"/>
    <lineage>
        <taxon>Eukaryota</taxon>
        <taxon>Fungi</taxon>
        <taxon>Dikarya</taxon>
        <taxon>Ascomycota</taxon>
        <taxon>Pezizomycotina</taxon>
        <taxon>Leotiomycetes</taxon>
        <taxon>Helotiales</taxon>
        <taxon>Helotiaceae</taxon>
        <taxon>Hymenoscyphus</taxon>
    </lineage>
</organism>
<dbReference type="InterPro" id="IPR051637">
    <property type="entry name" value="Ank_repeat_dom-contain_49"/>
</dbReference>
<dbReference type="SMART" id="SM00248">
    <property type="entry name" value="ANK"/>
    <property type="match status" value="3"/>
</dbReference>
<evidence type="ECO:0000256" key="3">
    <source>
        <dbReference type="PROSITE-ProRule" id="PRU00023"/>
    </source>
</evidence>
<comment type="caution">
    <text evidence="4">The sequence shown here is derived from an EMBL/GenBank/DDBJ whole genome shotgun (WGS) entry which is preliminary data.</text>
</comment>